<keyword evidence="1" id="KW-0812">Transmembrane</keyword>
<organism evidence="2 3">
    <name type="scientific">Blattamonas nauphoetae</name>
    <dbReference type="NCBI Taxonomy" id="2049346"/>
    <lineage>
        <taxon>Eukaryota</taxon>
        <taxon>Metamonada</taxon>
        <taxon>Preaxostyla</taxon>
        <taxon>Oxymonadida</taxon>
        <taxon>Blattamonas</taxon>
    </lineage>
</organism>
<proteinExistence type="predicted"/>
<gene>
    <name evidence="2" type="ORF">BLNAU_20337</name>
</gene>
<evidence type="ECO:0000313" key="3">
    <source>
        <dbReference type="Proteomes" id="UP001281761"/>
    </source>
</evidence>
<name>A0ABQ9WZ16_9EUKA</name>
<evidence type="ECO:0000313" key="2">
    <source>
        <dbReference type="EMBL" id="KAK2944751.1"/>
    </source>
</evidence>
<keyword evidence="3" id="KW-1185">Reference proteome</keyword>
<dbReference type="Proteomes" id="UP001281761">
    <property type="component" value="Unassembled WGS sequence"/>
</dbReference>
<reference evidence="2 3" key="1">
    <citation type="journal article" date="2022" name="bioRxiv">
        <title>Genomics of Preaxostyla Flagellates Illuminates Evolutionary Transitions and the Path Towards Mitochondrial Loss.</title>
        <authorList>
            <person name="Novak L.V.F."/>
            <person name="Treitli S.C."/>
            <person name="Pyrih J."/>
            <person name="Halakuc P."/>
            <person name="Pipaliya S.V."/>
            <person name="Vacek V."/>
            <person name="Brzon O."/>
            <person name="Soukal P."/>
            <person name="Eme L."/>
            <person name="Dacks J.B."/>
            <person name="Karnkowska A."/>
            <person name="Elias M."/>
            <person name="Hampl V."/>
        </authorList>
    </citation>
    <scope>NUCLEOTIDE SEQUENCE [LARGE SCALE GENOMIC DNA]</scope>
    <source>
        <strain evidence="2">NAU3</strain>
        <tissue evidence="2">Gut</tissue>
    </source>
</reference>
<feature type="transmembrane region" description="Helical" evidence="1">
    <location>
        <begin position="101"/>
        <end position="123"/>
    </location>
</feature>
<protein>
    <submittedName>
        <fullName evidence="2">Uncharacterized protein</fullName>
    </submittedName>
</protein>
<keyword evidence="1" id="KW-1133">Transmembrane helix</keyword>
<evidence type="ECO:0000256" key="1">
    <source>
        <dbReference type="SAM" id="Phobius"/>
    </source>
</evidence>
<accession>A0ABQ9WZ16</accession>
<keyword evidence="1" id="KW-0472">Membrane</keyword>
<sequence length="334" mass="37867">MTPLFFLTEPGAITTMKAASPPFLSLVGFIKEGNHLDEKETKHACALLEGIKPQNQNGFTSEDVLFKLVPSSDGSCSGFTESIIPLLTSSNEELLNSTLSLLNHIVFLVAPTSFFDFLATGFFTLLPQTFYQQKMLLLAKSSFYMVSIMCNILICSDPRIIPQICKDRQISMDTFKETFLDNFFHPIEPFLEFIYANLRRIPDSIKSIHFPKFLGKIVQCSPFLEQMTQYALSSSPLALTCINYLEFFETDALRNRLLLEMNDGLTHLKIANPAIQKRGQRVVVKLCEDGFSDEMEAHFRCEEYDFGHQYCSSLGKWVIDELGGNLFPKRGKKK</sequence>
<dbReference type="EMBL" id="JARBJD010000286">
    <property type="protein sequence ID" value="KAK2944751.1"/>
    <property type="molecule type" value="Genomic_DNA"/>
</dbReference>
<comment type="caution">
    <text evidence="2">The sequence shown here is derived from an EMBL/GenBank/DDBJ whole genome shotgun (WGS) entry which is preliminary data.</text>
</comment>